<dbReference type="Pfam" id="PF00126">
    <property type="entry name" value="HTH_1"/>
    <property type="match status" value="1"/>
</dbReference>
<keyword evidence="7" id="KW-1185">Reference proteome</keyword>
<dbReference type="GO" id="GO:0003700">
    <property type="term" value="F:DNA-binding transcription factor activity"/>
    <property type="evidence" value="ECO:0007669"/>
    <property type="project" value="InterPro"/>
</dbReference>
<dbReference type="GO" id="GO:0006351">
    <property type="term" value="P:DNA-templated transcription"/>
    <property type="evidence" value="ECO:0007669"/>
    <property type="project" value="TreeGrafter"/>
</dbReference>
<feature type="domain" description="HTH lysR-type" evidence="5">
    <location>
        <begin position="1"/>
        <end position="59"/>
    </location>
</feature>
<keyword evidence="3" id="KW-0238">DNA-binding</keyword>
<accession>A0A068QYL7</accession>
<evidence type="ECO:0000256" key="4">
    <source>
        <dbReference type="ARBA" id="ARBA00023163"/>
    </source>
</evidence>
<gene>
    <name evidence="6" type="ORF">XPG1_0398</name>
</gene>
<dbReference type="InterPro" id="IPR005119">
    <property type="entry name" value="LysR_subst-bd"/>
</dbReference>
<evidence type="ECO:0000256" key="3">
    <source>
        <dbReference type="ARBA" id="ARBA00023125"/>
    </source>
</evidence>
<keyword evidence="4" id="KW-0804">Transcription</keyword>
<dbReference type="AlphaFoldDB" id="A0A068QYL7"/>
<dbReference type="Proteomes" id="UP000032735">
    <property type="component" value="Chromosome"/>
</dbReference>
<dbReference type="EMBL" id="FO704551">
    <property type="protein sequence ID" value="CDG20053.1"/>
    <property type="molecule type" value="Genomic_DNA"/>
</dbReference>
<dbReference type="SUPFAM" id="SSF46785">
    <property type="entry name" value="Winged helix' DNA-binding domain"/>
    <property type="match status" value="1"/>
</dbReference>
<dbReference type="HOGENOM" id="CLU_039613_16_2_6"/>
<comment type="similarity">
    <text evidence="1">Belongs to the LysR transcriptional regulatory family.</text>
</comment>
<reference evidence="6 7" key="1">
    <citation type="submission" date="2013-07" db="EMBL/GenBank/DDBJ databases">
        <authorList>
            <person name="Genoscope - CEA"/>
        </authorList>
    </citation>
    <scope>NUCLEOTIDE SEQUENCE [LARGE SCALE GENOMIC DNA]</scope>
    <source>
        <strain evidence="6 7">G6</strain>
    </source>
</reference>
<dbReference type="SUPFAM" id="SSF53850">
    <property type="entry name" value="Periplasmic binding protein-like II"/>
    <property type="match status" value="1"/>
</dbReference>
<keyword evidence="2" id="KW-0805">Transcription regulation</keyword>
<sequence>MDLLKGMEIFVGVVEQGSMTAAAARSQLTPQMVGLYVRDLEKQFNVKFLNRTTRQTGLTEAGKLFYQHCTQILNMMDETQNVITSMNTEATGLLRITAPTTFGTRVIAPSLGQFRKCYPKVDIDLFLTDSVMDLVTDEVEIAIRIGELRDSSLVARPLGMYRMAVAASPEYLYERGYPSSPEELSEHDCLGFRLKMARRHWYFQQGNTRFPVTVNDSISINHGEALRQAALSGVGIIMQPEVLLKQDLTSGALVRLFTEEKLVSKPVNMVYRQNKFSTAKMRAVIDFGLDHWKI</sequence>
<organism evidence="6 7">
    <name type="scientific">Xenorhabdus poinarii G6</name>
    <dbReference type="NCBI Taxonomy" id="1354304"/>
    <lineage>
        <taxon>Bacteria</taxon>
        <taxon>Pseudomonadati</taxon>
        <taxon>Pseudomonadota</taxon>
        <taxon>Gammaproteobacteria</taxon>
        <taxon>Enterobacterales</taxon>
        <taxon>Morganellaceae</taxon>
        <taxon>Xenorhabdus</taxon>
    </lineage>
</organism>
<dbReference type="KEGG" id="xpo:XPG1_0398"/>
<dbReference type="PANTHER" id="PTHR30537:SF5">
    <property type="entry name" value="HTH-TYPE TRANSCRIPTIONAL ACTIVATOR TTDR-RELATED"/>
    <property type="match status" value="1"/>
</dbReference>
<dbReference type="STRING" id="1354304.XPG1_0398"/>
<dbReference type="Gene3D" id="3.40.190.290">
    <property type="match status" value="1"/>
</dbReference>
<dbReference type="PROSITE" id="PS50931">
    <property type="entry name" value="HTH_LYSR"/>
    <property type="match status" value="1"/>
</dbReference>
<protein>
    <submittedName>
        <fullName evidence="6">Transcriptional regulatory protein</fullName>
    </submittedName>
</protein>
<dbReference type="InterPro" id="IPR058163">
    <property type="entry name" value="LysR-type_TF_proteobact-type"/>
</dbReference>
<dbReference type="PANTHER" id="PTHR30537">
    <property type="entry name" value="HTH-TYPE TRANSCRIPTIONAL REGULATOR"/>
    <property type="match status" value="1"/>
</dbReference>
<dbReference type="InterPro" id="IPR036388">
    <property type="entry name" value="WH-like_DNA-bd_sf"/>
</dbReference>
<dbReference type="GO" id="GO:0043565">
    <property type="term" value="F:sequence-specific DNA binding"/>
    <property type="evidence" value="ECO:0007669"/>
    <property type="project" value="TreeGrafter"/>
</dbReference>
<dbReference type="RefSeq" id="WP_045957554.1">
    <property type="nucleotide sequence ID" value="NZ_FO704551.1"/>
</dbReference>
<proteinExistence type="inferred from homology"/>
<dbReference type="Pfam" id="PF03466">
    <property type="entry name" value="LysR_substrate"/>
    <property type="match status" value="1"/>
</dbReference>
<evidence type="ECO:0000313" key="7">
    <source>
        <dbReference type="Proteomes" id="UP000032735"/>
    </source>
</evidence>
<name>A0A068QYL7_9GAMM</name>
<evidence type="ECO:0000259" key="5">
    <source>
        <dbReference type="PROSITE" id="PS50931"/>
    </source>
</evidence>
<dbReference type="OrthoDB" id="9786526at2"/>
<dbReference type="FunFam" id="1.10.10.10:FF:000001">
    <property type="entry name" value="LysR family transcriptional regulator"/>
    <property type="match status" value="1"/>
</dbReference>
<evidence type="ECO:0000256" key="2">
    <source>
        <dbReference type="ARBA" id="ARBA00023015"/>
    </source>
</evidence>
<evidence type="ECO:0000313" key="6">
    <source>
        <dbReference type="EMBL" id="CDG20053.1"/>
    </source>
</evidence>
<dbReference type="InterPro" id="IPR036390">
    <property type="entry name" value="WH_DNA-bd_sf"/>
</dbReference>
<dbReference type="Gene3D" id="1.10.10.10">
    <property type="entry name" value="Winged helix-like DNA-binding domain superfamily/Winged helix DNA-binding domain"/>
    <property type="match status" value="1"/>
</dbReference>
<dbReference type="InterPro" id="IPR000847">
    <property type="entry name" value="LysR_HTH_N"/>
</dbReference>
<evidence type="ECO:0000256" key="1">
    <source>
        <dbReference type="ARBA" id="ARBA00009437"/>
    </source>
</evidence>